<evidence type="ECO:0000313" key="5">
    <source>
        <dbReference type="EMBL" id="CAB4852270.1"/>
    </source>
</evidence>
<dbReference type="InterPro" id="IPR010872">
    <property type="entry name" value="MDMPI_C-term_domain"/>
</dbReference>
<dbReference type="EMBL" id="CAFBIY010000120">
    <property type="protein sequence ID" value="CAB4852270.1"/>
    <property type="molecule type" value="Genomic_DNA"/>
</dbReference>
<reference evidence="7" key="1">
    <citation type="submission" date="2020-05" db="EMBL/GenBank/DDBJ databases">
        <authorList>
            <person name="Chiriac C."/>
            <person name="Salcher M."/>
            <person name="Ghai R."/>
            <person name="Kavagutti S V."/>
        </authorList>
    </citation>
    <scope>NUCLEOTIDE SEQUENCE</scope>
</reference>
<evidence type="ECO:0000259" key="1">
    <source>
        <dbReference type="Pfam" id="PF07398"/>
    </source>
</evidence>
<protein>
    <submittedName>
        <fullName evidence="7">Unannotated protein</fullName>
    </submittedName>
</protein>
<dbReference type="EMBL" id="CAFBOL010000034">
    <property type="protein sequence ID" value="CAB4991002.1"/>
    <property type="molecule type" value="Genomic_DNA"/>
</dbReference>
<feature type="domain" description="Mycothiol-dependent maleylpyruvate isomerase metal-binding" evidence="2">
    <location>
        <begin position="10"/>
        <end position="129"/>
    </location>
</feature>
<name>A0A6J7NJR7_9ZZZZ</name>
<dbReference type="AlphaFoldDB" id="A0A6J7NJR7"/>
<dbReference type="NCBIfam" id="TIGR03083">
    <property type="entry name" value="maleylpyruvate isomerase family mycothiol-dependent enzyme"/>
    <property type="match status" value="1"/>
</dbReference>
<dbReference type="InterPro" id="IPR024344">
    <property type="entry name" value="MDMPI_metal-binding"/>
</dbReference>
<dbReference type="InterPro" id="IPR034660">
    <property type="entry name" value="DinB/YfiT-like"/>
</dbReference>
<dbReference type="PANTHER" id="PTHR40758">
    <property type="entry name" value="CONSERVED PROTEIN"/>
    <property type="match status" value="1"/>
</dbReference>
<evidence type="ECO:0000313" key="3">
    <source>
        <dbReference type="EMBL" id="CAB4363894.1"/>
    </source>
</evidence>
<sequence>MEPNDLLVHLARDGGDFAEACVAAGMDSEVSSCPGWTISDLMWHLAEVHYFWRTIVAEQRATWEGYEQPERPADADLPEFFRNGLEAIVTVLAAAHPQQANWTWSRQRDAGFVMRRMAHETAMHLWDARHAGDRERAIDAALASDGIDEFLDHFLSGDAGTTDEVAGSVHLHCTDVPGEWTIRPADGGVFSLTREHAKGDAAMRGPASDLLLVLWRRRPTDTIDVIGDVGVAERFVAHSSLE</sequence>
<evidence type="ECO:0000259" key="2">
    <source>
        <dbReference type="Pfam" id="PF11716"/>
    </source>
</evidence>
<dbReference type="PANTHER" id="PTHR40758:SF1">
    <property type="entry name" value="CONSERVED PROTEIN"/>
    <property type="match status" value="1"/>
</dbReference>
<evidence type="ECO:0000313" key="7">
    <source>
        <dbReference type="EMBL" id="CAB4991002.1"/>
    </source>
</evidence>
<dbReference type="Pfam" id="PF07398">
    <property type="entry name" value="MDMPI_C"/>
    <property type="match status" value="1"/>
</dbReference>
<dbReference type="EMBL" id="CAESGF010000008">
    <property type="protein sequence ID" value="CAB4363894.1"/>
    <property type="molecule type" value="Genomic_DNA"/>
</dbReference>
<accession>A0A6J7NJR7</accession>
<gene>
    <name evidence="4" type="ORF">UFOPK2656_00060</name>
    <name evidence="5" type="ORF">UFOPK3267_01988</name>
    <name evidence="6" type="ORF">UFOPK3651_01910</name>
    <name evidence="7" type="ORF">UFOPK3931_01472</name>
    <name evidence="3" type="ORF">UFOPK4189_01664</name>
</gene>
<evidence type="ECO:0000313" key="4">
    <source>
        <dbReference type="EMBL" id="CAB4701051.1"/>
    </source>
</evidence>
<dbReference type="InterPro" id="IPR017517">
    <property type="entry name" value="Maleyloyr_isom"/>
</dbReference>
<dbReference type="Gene3D" id="1.20.120.450">
    <property type="entry name" value="dinb family like domain"/>
    <property type="match status" value="1"/>
</dbReference>
<dbReference type="EMBL" id="CAFBMT010000010">
    <property type="protein sequence ID" value="CAB4937543.1"/>
    <property type="molecule type" value="Genomic_DNA"/>
</dbReference>
<dbReference type="EMBL" id="CAEZYF010000001">
    <property type="protein sequence ID" value="CAB4701051.1"/>
    <property type="molecule type" value="Genomic_DNA"/>
</dbReference>
<evidence type="ECO:0000313" key="6">
    <source>
        <dbReference type="EMBL" id="CAB4937543.1"/>
    </source>
</evidence>
<dbReference type="Pfam" id="PF11716">
    <property type="entry name" value="MDMPI_N"/>
    <property type="match status" value="1"/>
</dbReference>
<feature type="domain" description="MDMPI C-terminal" evidence="1">
    <location>
        <begin position="142"/>
        <end position="234"/>
    </location>
</feature>
<dbReference type="SUPFAM" id="SSF109854">
    <property type="entry name" value="DinB/YfiT-like putative metalloenzymes"/>
    <property type="match status" value="1"/>
</dbReference>
<organism evidence="7">
    <name type="scientific">freshwater metagenome</name>
    <dbReference type="NCBI Taxonomy" id="449393"/>
    <lineage>
        <taxon>unclassified sequences</taxon>
        <taxon>metagenomes</taxon>
        <taxon>ecological metagenomes</taxon>
    </lineage>
</organism>
<dbReference type="GO" id="GO:0005886">
    <property type="term" value="C:plasma membrane"/>
    <property type="evidence" value="ECO:0007669"/>
    <property type="project" value="TreeGrafter"/>
</dbReference>
<dbReference type="GO" id="GO:0046872">
    <property type="term" value="F:metal ion binding"/>
    <property type="evidence" value="ECO:0007669"/>
    <property type="project" value="InterPro"/>
</dbReference>
<proteinExistence type="predicted"/>